<reference evidence="15 16" key="1">
    <citation type="submission" date="2018-05" db="EMBL/GenBank/DDBJ databases">
        <title>complete genome sequence of Aquabacterium olei NBRC 110486.</title>
        <authorList>
            <person name="Tang B."/>
            <person name="Chang J."/>
            <person name="Zhang L."/>
            <person name="Yang H."/>
        </authorList>
    </citation>
    <scope>NUCLEOTIDE SEQUENCE [LARGE SCALE GENOMIC DNA]</scope>
    <source>
        <strain evidence="15 16">NBRC 110486</strain>
    </source>
</reference>
<dbReference type="Pfam" id="PF22776">
    <property type="entry name" value="K_trans_C"/>
    <property type="match status" value="1"/>
</dbReference>
<dbReference type="PANTHER" id="PTHR30540">
    <property type="entry name" value="OSMOTIC STRESS POTASSIUM TRANSPORTER"/>
    <property type="match status" value="1"/>
</dbReference>
<evidence type="ECO:0000256" key="11">
    <source>
        <dbReference type="ARBA" id="ARBA00023136"/>
    </source>
</evidence>
<keyword evidence="4 12" id="KW-1003">Cell membrane</keyword>
<keyword evidence="5 12" id="KW-0633">Potassium transport</keyword>
<feature type="transmembrane region" description="Helical" evidence="12">
    <location>
        <begin position="429"/>
        <end position="446"/>
    </location>
</feature>
<evidence type="ECO:0000256" key="7">
    <source>
        <dbReference type="ARBA" id="ARBA00022847"/>
    </source>
</evidence>
<evidence type="ECO:0000256" key="6">
    <source>
        <dbReference type="ARBA" id="ARBA00022692"/>
    </source>
</evidence>
<name>A0A2U8FTH7_9BURK</name>
<protein>
    <recommendedName>
        <fullName evidence="12">Probable potassium transport system protein Kup</fullName>
    </recommendedName>
</protein>
<feature type="transmembrane region" description="Helical" evidence="12">
    <location>
        <begin position="343"/>
        <end position="364"/>
    </location>
</feature>
<evidence type="ECO:0000256" key="5">
    <source>
        <dbReference type="ARBA" id="ARBA00022538"/>
    </source>
</evidence>
<keyword evidence="7 12" id="KW-0769">Symport</keyword>
<keyword evidence="16" id="KW-1185">Reference proteome</keyword>
<comment type="subcellular location">
    <subcellularLocation>
        <location evidence="12">Cell membrane</location>
        <topology evidence="12">Multi-pass membrane protein</topology>
    </subcellularLocation>
    <subcellularLocation>
        <location evidence="1">Membrane</location>
        <topology evidence="1">Multi-pass membrane protein</topology>
    </subcellularLocation>
</comment>
<dbReference type="GO" id="GO:0015293">
    <property type="term" value="F:symporter activity"/>
    <property type="evidence" value="ECO:0007669"/>
    <property type="project" value="UniProtKB-UniRule"/>
</dbReference>
<feature type="transmembrane region" description="Helical" evidence="12">
    <location>
        <begin position="53"/>
        <end position="73"/>
    </location>
</feature>
<dbReference type="KEGG" id="aon:DEH84_13655"/>
<keyword evidence="11 12" id="KW-0472">Membrane</keyword>
<comment type="similarity">
    <text evidence="2 12">Belongs to the HAK/KUP transporter (TC 2.A.72) family.</text>
</comment>
<evidence type="ECO:0000256" key="3">
    <source>
        <dbReference type="ARBA" id="ARBA00022448"/>
    </source>
</evidence>
<dbReference type="InterPro" id="IPR003855">
    <property type="entry name" value="K+_transporter"/>
</dbReference>
<dbReference type="HAMAP" id="MF_01522">
    <property type="entry name" value="Kup"/>
    <property type="match status" value="1"/>
</dbReference>
<organism evidence="15 16">
    <name type="scientific">Aquabacterium olei</name>
    <dbReference type="NCBI Taxonomy" id="1296669"/>
    <lineage>
        <taxon>Bacteria</taxon>
        <taxon>Pseudomonadati</taxon>
        <taxon>Pseudomonadota</taxon>
        <taxon>Betaproteobacteria</taxon>
        <taxon>Burkholderiales</taxon>
        <taxon>Aquabacterium</taxon>
    </lineage>
</organism>
<dbReference type="PANTHER" id="PTHR30540:SF79">
    <property type="entry name" value="LOW AFFINITY POTASSIUM TRANSPORT SYSTEM PROTEIN KUP"/>
    <property type="match status" value="1"/>
</dbReference>
<dbReference type="EMBL" id="CP029210">
    <property type="protein sequence ID" value="AWI54353.1"/>
    <property type="molecule type" value="Genomic_DNA"/>
</dbReference>
<feature type="transmembrane region" description="Helical" evidence="12">
    <location>
        <begin position="399"/>
        <end position="423"/>
    </location>
</feature>
<feature type="transmembrane region" description="Helical" evidence="12">
    <location>
        <begin position="144"/>
        <end position="163"/>
    </location>
</feature>
<evidence type="ECO:0000256" key="10">
    <source>
        <dbReference type="ARBA" id="ARBA00023065"/>
    </source>
</evidence>
<dbReference type="AlphaFoldDB" id="A0A2U8FTH7"/>
<feature type="transmembrane region" description="Helical" evidence="12">
    <location>
        <begin position="295"/>
        <end position="322"/>
    </location>
</feature>
<evidence type="ECO:0000259" key="14">
    <source>
        <dbReference type="Pfam" id="PF22776"/>
    </source>
</evidence>
<dbReference type="InterPro" id="IPR023051">
    <property type="entry name" value="Kup"/>
</dbReference>
<evidence type="ECO:0000256" key="2">
    <source>
        <dbReference type="ARBA" id="ARBA00007019"/>
    </source>
</evidence>
<evidence type="ECO:0000313" key="16">
    <source>
        <dbReference type="Proteomes" id="UP000244892"/>
    </source>
</evidence>
<evidence type="ECO:0000256" key="8">
    <source>
        <dbReference type="ARBA" id="ARBA00022958"/>
    </source>
</evidence>
<dbReference type="InterPro" id="IPR053952">
    <property type="entry name" value="K_trans_C"/>
</dbReference>
<evidence type="ECO:0000256" key="9">
    <source>
        <dbReference type="ARBA" id="ARBA00022989"/>
    </source>
</evidence>
<keyword evidence="10 12" id="KW-0406">Ion transport</keyword>
<dbReference type="Pfam" id="PF02705">
    <property type="entry name" value="K_trans"/>
    <property type="match status" value="1"/>
</dbReference>
<sequence length="628" mass="67977">MQHSPNAALSGKQLAGLTLGAIGIVYGDIGTSPLYALKEVFAHGHVPLTPENIYGILSMIFWTLMVIVSLKYVTLILRADNNGEGGLIAMLALASTAVADRPALRAKLLGIGIFGTAIFFGDGVITPAVSVLSAVEGMEVAAPALERFVVPVTLVVLTGLFMVQKHGTGGIGKFFGPITALWFIVLAVLGVMHIVGNPAVLAALSPHHALLFVFTHPGMAFVALGSVILCATGAEALYADMGHFGKKPIRLAWFSLVLPALTLNYFGQGAMLLAHPENVENPFFEMAPHWALYPLVGLATCATVIASQALISAAFSVTKQVIQLGYLPRLRILHTSVNETGQIYIPFVNWTLYGCIVLAVIFFGSSSKLAAAYGITVTIDMLITTVMTFFVIRFAWKLPLALCIGATGIFFVIDIMFFSANVIKVVDGGWFPLLIGVVMFSLMMTWRDGRALLSERLRSDSIDLLPFLEAVFSSPPQRVEGTAVFLNADAGTTPNALLHNLKHNKVLHKQNLFVTVKSHEVPWIGFDQRVEIESLGNSCWQIMLHFGFKNEPDVPEALKLVRQHGVHIDDMETSYFLSRDIVIPTIGGGMAPWREKLFASMHRNASGVADFLSLPANRVVELGSKVEL</sequence>
<feature type="domain" description="K+ potassium transporter integral membrane" evidence="13">
    <location>
        <begin position="17"/>
        <end position="467"/>
    </location>
</feature>
<gene>
    <name evidence="12" type="primary">kup</name>
    <name evidence="15" type="ORF">DEH84_13655</name>
</gene>
<dbReference type="GO" id="GO:0005886">
    <property type="term" value="C:plasma membrane"/>
    <property type="evidence" value="ECO:0007669"/>
    <property type="project" value="UniProtKB-SubCell"/>
</dbReference>
<keyword evidence="6 12" id="KW-0812">Transmembrane</keyword>
<dbReference type="RefSeq" id="WP_109037349.1">
    <property type="nucleotide sequence ID" value="NZ_CP029210.1"/>
</dbReference>
<feature type="transmembrane region" description="Helical" evidence="12">
    <location>
        <begin position="175"/>
        <end position="196"/>
    </location>
</feature>
<evidence type="ECO:0000313" key="15">
    <source>
        <dbReference type="EMBL" id="AWI54353.1"/>
    </source>
</evidence>
<dbReference type="GO" id="GO:0015079">
    <property type="term" value="F:potassium ion transmembrane transporter activity"/>
    <property type="evidence" value="ECO:0007669"/>
    <property type="project" value="UniProtKB-UniRule"/>
</dbReference>
<feature type="transmembrane region" description="Helical" evidence="12">
    <location>
        <begin position="370"/>
        <end position="392"/>
    </location>
</feature>
<evidence type="ECO:0000256" key="4">
    <source>
        <dbReference type="ARBA" id="ARBA00022475"/>
    </source>
</evidence>
<dbReference type="OrthoDB" id="9805577at2"/>
<feature type="transmembrane region" description="Helical" evidence="12">
    <location>
        <begin position="108"/>
        <end position="132"/>
    </location>
</feature>
<keyword evidence="3 12" id="KW-0813">Transport</keyword>
<keyword evidence="9 12" id="KW-1133">Transmembrane helix</keyword>
<proteinExistence type="inferred from homology"/>
<evidence type="ECO:0000256" key="12">
    <source>
        <dbReference type="HAMAP-Rule" id="MF_01522"/>
    </source>
</evidence>
<feature type="domain" description="K+ potassium transporter C-terminal" evidence="14">
    <location>
        <begin position="481"/>
        <end position="628"/>
    </location>
</feature>
<keyword evidence="8 12" id="KW-0630">Potassium</keyword>
<feature type="transmembrane region" description="Helical" evidence="12">
    <location>
        <begin position="251"/>
        <end position="275"/>
    </location>
</feature>
<evidence type="ECO:0000256" key="1">
    <source>
        <dbReference type="ARBA" id="ARBA00004141"/>
    </source>
</evidence>
<dbReference type="Proteomes" id="UP000244892">
    <property type="component" value="Chromosome"/>
</dbReference>
<accession>A0A2U8FTH7</accession>
<comment type="function">
    <text evidence="12">Transport of potassium into the cell. Likely operates as a K(+):H(+) symporter.</text>
</comment>
<feature type="transmembrane region" description="Helical" evidence="12">
    <location>
        <begin position="216"/>
        <end position="239"/>
    </location>
</feature>
<evidence type="ECO:0000259" key="13">
    <source>
        <dbReference type="Pfam" id="PF02705"/>
    </source>
</evidence>
<comment type="catalytic activity">
    <reaction evidence="12">
        <text>K(+)(in) + H(+)(in) = K(+)(out) + H(+)(out)</text>
        <dbReference type="Rhea" id="RHEA:28490"/>
        <dbReference type="ChEBI" id="CHEBI:15378"/>
        <dbReference type="ChEBI" id="CHEBI:29103"/>
    </reaction>
</comment>
<dbReference type="InterPro" id="IPR053951">
    <property type="entry name" value="K_trans_N"/>
</dbReference>